<reference evidence="2 4" key="3">
    <citation type="submission" date="2020-11" db="EMBL/GenBank/DDBJ databases">
        <title>Closed and high quality bacterial genomes of the OMM12 community.</title>
        <authorList>
            <person name="Marbouty M."/>
            <person name="Lamy-Besnier Q."/>
            <person name="Debarbieux L."/>
            <person name="Koszul R."/>
        </authorList>
    </citation>
    <scope>NUCLEOTIDE SEQUENCE [LARGE SCALE GENOMIC DNA]</scope>
    <source>
        <strain evidence="2 4">KB18</strain>
    </source>
</reference>
<reference evidence="3" key="2">
    <citation type="submission" date="2017-05" db="EMBL/GenBank/DDBJ databases">
        <title>Improved OligoMM genomes.</title>
        <authorList>
            <person name="Garzetti D."/>
        </authorList>
    </citation>
    <scope>NUCLEOTIDE SEQUENCE [LARGE SCALE GENOMIC DNA]</scope>
    <source>
        <strain evidence="3">KB18</strain>
    </source>
</reference>
<gene>
    <name evidence="1" type="ORF">ADH66_00300</name>
    <name evidence="2" type="ORF">I5Q82_10295</name>
</gene>
<evidence type="ECO:0000313" key="1">
    <source>
        <dbReference type="EMBL" id="ASB39229.1"/>
    </source>
</evidence>
<dbReference type="AlphaFoldDB" id="A0A1Z2XLC4"/>
<dbReference type="EMBL" id="CP065321">
    <property type="protein sequence ID" value="QQR28517.1"/>
    <property type="molecule type" value="Genomic_DNA"/>
</dbReference>
<name>A0A1Z2XLC4_9FIRM</name>
<evidence type="ECO:0000313" key="4">
    <source>
        <dbReference type="Proteomes" id="UP000596035"/>
    </source>
</evidence>
<dbReference type="Proteomes" id="UP000196710">
    <property type="component" value="Chromosome"/>
</dbReference>
<organism evidence="2 4">
    <name type="scientific">Acutalibacter muris</name>
    <dbReference type="NCBI Taxonomy" id="1796620"/>
    <lineage>
        <taxon>Bacteria</taxon>
        <taxon>Bacillati</taxon>
        <taxon>Bacillota</taxon>
        <taxon>Clostridia</taxon>
        <taxon>Eubacteriales</taxon>
        <taxon>Acutalibacteraceae</taxon>
        <taxon>Acutalibacter</taxon>
    </lineage>
</organism>
<evidence type="ECO:0000313" key="3">
    <source>
        <dbReference type="Proteomes" id="UP000196710"/>
    </source>
</evidence>
<sequence>MLRRITVFDAIDQRQLMDIYQESNKENAMEFYHEMPRADAVRRTAHISSVIVCIKIMKLR</sequence>
<proteinExistence type="predicted"/>
<dbReference type="RefSeq" id="WP_066537171.1">
    <property type="nucleotide sequence ID" value="NZ_CP021422.1"/>
</dbReference>
<dbReference type="EMBL" id="CP021422">
    <property type="protein sequence ID" value="ASB39229.1"/>
    <property type="molecule type" value="Genomic_DNA"/>
</dbReference>
<keyword evidence="3" id="KW-1185">Reference proteome</keyword>
<reference evidence="1" key="1">
    <citation type="journal article" date="2017" name="Genome Announc.">
        <title>High-Quality Whole-Genome Sequences of the Oligo-Mouse-Microbiota Bacterial Community.</title>
        <authorList>
            <person name="Garzetti D."/>
            <person name="Brugiroux S."/>
            <person name="Bunk B."/>
            <person name="Pukall R."/>
            <person name="McCoy K.D."/>
            <person name="Macpherson A.J."/>
            <person name="Stecher B."/>
        </authorList>
    </citation>
    <scope>NUCLEOTIDE SEQUENCE</scope>
    <source>
        <strain evidence="1">KB18</strain>
    </source>
</reference>
<evidence type="ECO:0000313" key="2">
    <source>
        <dbReference type="EMBL" id="QQR28517.1"/>
    </source>
</evidence>
<accession>A0A1Z2XLC4</accession>
<dbReference type="KEGG" id="amur:ADH66_00300"/>
<dbReference type="Proteomes" id="UP000596035">
    <property type="component" value="Chromosome"/>
</dbReference>
<protein>
    <submittedName>
        <fullName evidence="2">Uncharacterized protein</fullName>
    </submittedName>
</protein>